<protein>
    <submittedName>
        <fullName evidence="1">Uncharacterized protein</fullName>
    </submittedName>
</protein>
<organism evidence="1">
    <name type="scientific">marine sediment metagenome</name>
    <dbReference type="NCBI Taxonomy" id="412755"/>
    <lineage>
        <taxon>unclassified sequences</taxon>
        <taxon>metagenomes</taxon>
        <taxon>ecological metagenomes</taxon>
    </lineage>
</organism>
<dbReference type="EMBL" id="LAZR01005589">
    <property type="protein sequence ID" value="KKM98693.1"/>
    <property type="molecule type" value="Genomic_DNA"/>
</dbReference>
<reference evidence="1" key="1">
    <citation type="journal article" date="2015" name="Nature">
        <title>Complex archaea that bridge the gap between prokaryotes and eukaryotes.</title>
        <authorList>
            <person name="Spang A."/>
            <person name="Saw J.H."/>
            <person name="Jorgensen S.L."/>
            <person name="Zaremba-Niedzwiedzka K."/>
            <person name="Martijn J."/>
            <person name="Lind A.E."/>
            <person name="van Eijk R."/>
            <person name="Schleper C."/>
            <person name="Guy L."/>
            <person name="Ettema T.J."/>
        </authorList>
    </citation>
    <scope>NUCLEOTIDE SEQUENCE</scope>
</reference>
<sequence>MLAALLAQVITNLIRVGLELALANKDLTEAEYRSRLAAVVLTKRHQMTDEEIMAEVRAEMEE</sequence>
<gene>
    <name evidence="1" type="ORF">LCGC14_1155390</name>
</gene>
<accession>A0A0F9LZ30</accession>
<evidence type="ECO:0000313" key="1">
    <source>
        <dbReference type="EMBL" id="KKM98693.1"/>
    </source>
</evidence>
<name>A0A0F9LZ30_9ZZZZ</name>
<proteinExistence type="predicted"/>
<dbReference type="AlphaFoldDB" id="A0A0F9LZ30"/>
<comment type="caution">
    <text evidence="1">The sequence shown here is derived from an EMBL/GenBank/DDBJ whole genome shotgun (WGS) entry which is preliminary data.</text>
</comment>